<evidence type="ECO:0000256" key="1">
    <source>
        <dbReference type="SAM" id="MobiDB-lite"/>
    </source>
</evidence>
<dbReference type="RefSeq" id="WP_002542709.1">
    <property type="nucleotide sequence ID" value="NZ_GL383184.1"/>
</dbReference>
<feature type="region of interest" description="Disordered" evidence="1">
    <location>
        <begin position="108"/>
        <end position="132"/>
    </location>
</feature>
<protein>
    <recommendedName>
        <fullName evidence="4">Ribbon-helix-helix protein CopG domain-containing protein</fullName>
    </recommendedName>
</protein>
<proteinExistence type="predicted"/>
<dbReference type="EMBL" id="ADZU01000026">
    <property type="protein sequence ID" value="EFS92329.1"/>
    <property type="molecule type" value="Genomic_DNA"/>
</dbReference>
<dbReference type="Proteomes" id="UP000003179">
    <property type="component" value="Unassembled WGS sequence"/>
</dbReference>
<name>A0ABN0C5K3_9ACTN</name>
<evidence type="ECO:0000313" key="3">
    <source>
        <dbReference type="Proteomes" id="UP000003179"/>
    </source>
</evidence>
<feature type="compositionally biased region" description="Basic residues" evidence="1">
    <location>
        <begin position="24"/>
        <end position="34"/>
    </location>
</feature>
<feature type="region of interest" description="Disordered" evidence="1">
    <location>
        <begin position="14"/>
        <end position="40"/>
    </location>
</feature>
<comment type="caution">
    <text evidence="2">The sequence shown here is derived from an EMBL/GenBank/DDBJ whole genome shotgun (WGS) entry which is preliminary data.</text>
</comment>
<evidence type="ECO:0008006" key="4">
    <source>
        <dbReference type="Google" id="ProtNLM"/>
    </source>
</evidence>
<keyword evidence="3" id="KW-1185">Reference proteome</keyword>
<evidence type="ECO:0000313" key="2">
    <source>
        <dbReference type="EMBL" id="EFS92329.1"/>
    </source>
</evidence>
<sequence length="132" mass="14783">MIWRVGPFLTDVVRNNGPMSSPTKMRRKGTRGPKPRSDEELTAVMCRIPESVAERVSDMAWELRLSRSDLVGWSALYALNSMLRQRGEDTIPVPEYLDKAVLTALYPDGLPFDEDNEEPGENAGQEELAMTG</sequence>
<gene>
    <name evidence="2" type="ORF">HMPREF9607_01474</name>
</gene>
<feature type="compositionally biased region" description="Acidic residues" evidence="1">
    <location>
        <begin position="111"/>
        <end position="120"/>
    </location>
</feature>
<accession>A0ABN0C5K3</accession>
<organism evidence="2 3">
    <name type="scientific">Cutibacterium modestum HL044PA1</name>
    <dbReference type="NCBI Taxonomy" id="765109"/>
    <lineage>
        <taxon>Bacteria</taxon>
        <taxon>Bacillati</taxon>
        <taxon>Actinomycetota</taxon>
        <taxon>Actinomycetes</taxon>
        <taxon>Propionibacteriales</taxon>
        <taxon>Propionibacteriaceae</taxon>
        <taxon>Cutibacterium</taxon>
        <taxon>Cutibacterium modestum</taxon>
    </lineage>
</organism>
<reference evidence="2" key="1">
    <citation type="submission" date="2010-08" db="EMBL/GenBank/DDBJ databases">
        <authorList>
            <person name="Weinstock G."/>
            <person name="Sodergren E."/>
            <person name="Clifton S."/>
            <person name="Fulton L."/>
            <person name="Fulton B."/>
            <person name="Courtney L."/>
            <person name="Fronick C."/>
            <person name="Harrison M."/>
            <person name="Strong C."/>
            <person name="Farmer C."/>
            <person name="Delahaunty K."/>
            <person name="Markovic C."/>
            <person name="Hall O."/>
            <person name="Minx P."/>
            <person name="Tomlinson C."/>
            <person name="Mitreva M."/>
            <person name="Hou S."/>
            <person name="Chen J."/>
            <person name="Wollam A."/>
            <person name="Pepin K.H."/>
            <person name="Johnson M."/>
            <person name="Bhonagiri V."/>
            <person name="Zhang X."/>
            <person name="Suruliraj S."/>
            <person name="Warren W."/>
            <person name="Chinwalla A."/>
            <person name="Mardis E.R."/>
            <person name="Wilson R.K."/>
        </authorList>
    </citation>
    <scope>NUCLEOTIDE SEQUENCE [LARGE SCALE GENOMIC DNA]</scope>
    <source>
        <strain evidence="2">HL044PA1</strain>
    </source>
</reference>